<comment type="function">
    <text evidence="7">Putative solute transporter.</text>
</comment>
<keyword evidence="4 9" id="KW-0812">Transmembrane</keyword>
<dbReference type="SUPFAM" id="SSF103481">
    <property type="entry name" value="Multidrug resistance efflux transporter EmrE"/>
    <property type="match status" value="1"/>
</dbReference>
<feature type="transmembrane region" description="Helical" evidence="9">
    <location>
        <begin position="152"/>
        <end position="170"/>
    </location>
</feature>
<feature type="transmembrane region" description="Helical" evidence="9">
    <location>
        <begin position="214"/>
        <end position="233"/>
    </location>
</feature>
<feature type="compositionally biased region" description="Gly residues" evidence="8">
    <location>
        <begin position="475"/>
        <end position="485"/>
    </location>
</feature>
<dbReference type="GO" id="GO:0016020">
    <property type="term" value="C:membrane"/>
    <property type="evidence" value="ECO:0007669"/>
    <property type="project" value="UniProtKB-SubCell"/>
</dbReference>
<evidence type="ECO:0000256" key="4">
    <source>
        <dbReference type="ARBA" id="ARBA00022692"/>
    </source>
</evidence>
<feature type="region of interest" description="Disordered" evidence="8">
    <location>
        <begin position="437"/>
        <end position="617"/>
    </location>
</feature>
<feature type="transmembrane region" description="Helical" evidence="9">
    <location>
        <begin position="30"/>
        <end position="57"/>
    </location>
</feature>
<feature type="transmembrane region" description="Helical" evidence="9">
    <location>
        <begin position="245"/>
        <end position="264"/>
    </location>
</feature>
<comment type="caution">
    <text evidence="10">The sequence shown here is derived from an EMBL/GenBank/DDBJ whole genome shotgun (WGS) entry which is preliminary data.</text>
</comment>
<protein>
    <submittedName>
        <fullName evidence="10">Solute carrier family 35 member F2</fullName>
    </submittedName>
</protein>
<reference evidence="10" key="1">
    <citation type="submission" date="2023-03" db="EMBL/GenBank/DDBJ databases">
        <authorList>
            <person name="Steffen K."/>
            <person name="Cardenas P."/>
        </authorList>
    </citation>
    <scope>NUCLEOTIDE SEQUENCE</scope>
</reference>
<evidence type="ECO:0000256" key="9">
    <source>
        <dbReference type="SAM" id="Phobius"/>
    </source>
</evidence>
<feature type="transmembrane region" description="Helical" evidence="9">
    <location>
        <begin position="304"/>
        <end position="322"/>
    </location>
</feature>
<dbReference type="InterPro" id="IPR052221">
    <property type="entry name" value="SLC35F_Transporter"/>
</dbReference>
<dbReference type="InterPro" id="IPR037185">
    <property type="entry name" value="EmrE-like"/>
</dbReference>
<feature type="compositionally biased region" description="Basic and acidic residues" evidence="8">
    <location>
        <begin position="604"/>
        <end position="617"/>
    </location>
</feature>
<dbReference type="InterPro" id="IPR009262">
    <property type="entry name" value="SLC35_F1/F2/F6"/>
</dbReference>
<feature type="transmembrane region" description="Helical" evidence="9">
    <location>
        <begin position="97"/>
        <end position="120"/>
    </location>
</feature>
<keyword evidence="3" id="KW-0813">Transport</keyword>
<evidence type="ECO:0000256" key="1">
    <source>
        <dbReference type="ARBA" id="ARBA00004141"/>
    </source>
</evidence>
<feature type="transmembrane region" description="Helical" evidence="9">
    <location>
        <begin position="182"/>
        <end position="202"/>
    </location>
</feature>
<evidence type="ECO:0000256" key="8">
    <source>
        <dbReference type="SAM" id="MobiDB-lite"/>
    </source>
</evidence>
<evidence type="ECO:0000256" key="6">
    <source>
        <dbReference type="ARBA" id="ARBA00023136"/>
    </source>
</evidence>
<keyword evidence="11" id="KW-1185">Reference proteome</keyword>
<organism evidence="10 11">
    <name type="scientific">Geodia barretti</name>
    <name type="common">Barrett's horny sponge</name>
    <dbReference type="NCBI Taxonomy" id="519541"/>
    <lineage>
        <taxon>Eukaryota</taxon>
        <taxon>Metazoa</taxon>
        <taxon>Porifera</taxon>
        <taxon>Demospongiae</taxon>
        <taxon>Heteroscleromorpha</taxon>
        <taxon>Tetractinellida</taxon>
        <taxon>Astrophorina</taxon>
        <taxon>Geodiidae</taxon>
        <taxon>Geodia</taxon>
    </lineage>
</organism>
<comment type="subcellular location">
    <subcellularLocation>
        <location evidence="1">Membrane</location>
        <topology evidence="1">Multi-pass membrane protein</topology>
    </subcellularLocation>
</comment>
<feature type="compositionally biased region" description="Basic and acidic residues" evidence="8">
    <location>
        <begin position="486"/>
        <end position="501"/>
    </location>
</feature>
<evidence type="ECO:0000256" key="2">
    <source>
        <dbReference type="ARBA" id="ARBA00007863"/>
    </source>
</evidence>
<sequence length="617" mass="69302">MSSGLQPPRASSYTREILLRLKRSTWEQRYVLGAVFLGQFLSLCLCGTGVTSQVLVTDYDISVPTTQCFLNYVLLGLTFGVHFATKKRFLRVLKYNWWKYLILGVVDVEANFLIVLAYRYTNLTSIQLLDCFTIVVVMVLSFVFLKTRYKLINIMGVLLTVIGITCLVFADFNSSRNNGGSAVWLGDMLCLIGAVLYAAGNVTQEYLVKSHTILEYLGFIGVVGSFVSGVQLLALERMNIARIEWSPAVGGLFSGFGVSLFLFYSVAPWVIRMSSAVVFNLSLLTADFYSLIFGIFLFDYNFSGFYIMGFCLVVAGIFIYNLKHPEEKKFKERTQEQRRERSIERLYSVATTKVESSTEPGDINWKVRGLLESSAAESASDCVGILSDSYRLKIRRYGGTSTEMKAASSLSLSRYDSCHEGPLPYWGGRNLRDDRREKDLRGNGCHGNQTSAHVEIEAGRRSVGFSQSVPNYGMSGEGVGEGGGGGERKRQGEPEGKEQRNYSRQAGVGEEDERERKREERETLRSGPNPRRSSESSLDLQGPRGEVSPANRKRRRRRRSERASPHSRRKSTLSLLERGRDRRGEEEEGGFKMSSEESAQEKMVPVREREREGGGFN</sequence>
<name>A0AA35TJ77_GEOBA</name>
<gene>
    <name evidence="10" type="ORF">GBAR_LOCUS26766</name>
</gene>
<evidence type="ECO:0000313" key="11">
    <source>
        <dbReference type="Proteomes" id="UP001174909"/>
    </source>
</evidence>
<comment type="similarity">
    <text evidence="2">Belongs to the SLC35F solute transporter family.</text>
</comment>
<feature type="compositionally biased region" description="Basic and acidic residues" evidence="8">
    <location>
        <begin position="514"/>
        <end position="524"/>
    </location>
</feature>
<evidence type="ECO:0000256" key="3">
    <source>
        <dbReference type="ARBA" id="ARBA00022448"/>
    </source>
</evidence>
<proteinExistence type="inferred from homology"/>
<evidence type="ECO:0000313" key="10">
    <source>
        <dbReference type="EMBL" id="CAI8048556.1"/>
    </source>
</evidence>
<evidence type="ECO:0000256" key="7">
    <source>
        <dbReference type="ARBA" id="ARBA00037727"/>
    </source>
</evidence>
<feature type="transmembrane region" description="Helical" evidence="9">
    <location>
        <begin position="69"/>
        <end position="85"/>
    </location>
</feature>
<dbReference type="EMBL" id="CASHTH010003733">
    <property type="protein sequence ID" value="CAI8048556.1"/>
    <property type="molecule type" value="Genomic_DNA"/>
</dbReference>
<feature type="compositionally biased region" description="Basic residues" evidence="8">
    <location>
        <begin position="551"/>
        <end position="571"/>
    </location>
</feature>
<dbReference type="PANTHER" id="PTHR14233">
    <property type="entry name" value="DUF914-RELATED"/>
    <property type="match status" value="1"/>
</dbReference>
<keyword evidence="6 9" id="KW-0472">Membrane</keyword>
<dbReference type="PANTHER" id="PTHR14233:SF4">
    <property type="entry name" value="SOLUTE CARRIER FAMILY 35 MEMBER F2"/>
    <property type="match status" value="1"/>
</dbReference>
<dbReference type="AlphaFoldDB" id="A0AA35TJ77"/>
<accession>A0AA35TJ77</accession>
<dbReference type="Pfam" id="PF06027">
    <property type="entry name" value="SLC35F"/>
    <property type="match status" value="1"/>
</dbReference>
<keyword evidence="5 9" id="KW-1133">Transmembrane helix</keyword>
<evidence type="ECO:0000256" key="5">
    <source>
        <dbReference type="ARBA" id="ARBA00022989"/>
    </source>
</evidence>
<dbReference type="GO" id="GO:0022857">
    <property type="term" value="F:transmembrane transporter activity"/>
    <property type="evidence" value="ECO:0007669"/>
    <property type="project" value="InterPro"/>
</dbReference>
<feature type="transmembrane region" description="Helical" evidence="9">
    <location>
        <begin position="276"/>
        <end position="298"/>
    </location>
</feature>
<feature type="transmembrane region" description="Helical" evidence="9">
    <location>
        <begin position="126"/>
        <end position="145"/>
    </location>
</feature>
<dbReference type="Proteomes" id="UP001174909">
    <property type="component" value="Unassembled WGS sequence"/>
</dbReference>